<protein>
    <submittedName>
        <fullName evidence="1">Uncharacterized protein</fullName>
    </submittedName>
</protein>
<organism evidence="1 2">
    <name type="scientific">Ruthenibacterium intestinale</name>
    <dbReference type="NCBI Taxonomy" id="3133163"/>
    <lineage>
        <taxon>Bacteria</taxon>
        <taxon>Bacillati</taxon>
        <taxon>Bacillota</taxon>
        <taxon>Clostridia</taxon>
        <taxon>Eubacteriales</taxon>
        <taxon>Oscillospiraceae</taxon>
        <taxon>Ruthenibacterium</taxon>
    </lineage>
</organism>
<dbReference type="Proteomes" id="UP001477672">
    <property type="component" value="Unassembled WGS sequence"/>
</dbReference>
<dbReference type="RefSeq" id="WP_349217047.1">
    <property type="nucleotide sequence ID" value="NZ_JBBMFA010000111.1"/>
</dbReference>
<accession>A0ABV1GIB0</accession>
<dbReference type="EMBL" id="JBBMFA010000111">
    <property type="protein sequence ID" value="MEQ2521589.1"/>
    <property type="molecule type" value="Genomic_DNA"/>
</dbReference>
<reference evidence="1 2" key="1">
    <citation type="submission" date="2024-03" db="EMBL/GenBank/DDBJ databases">
        <title>Human intestinal bacterial collection.</title>
        <authorList>
            <person name="Pauvert C."/>
            <person name="Hitch T.C.A."/>
            <person name="Clavel T."/>
        </authorList>
    </citation>
    <scope>NUCLEOTIDE SEQUENCE [LARGE SCALE GENOMIC DNA]</scope>
    <source>
        <strain evidence="1 2">CLA-JM-H11</strain>
    </source>
</reference>
<gene>
    <name evidence="1" type="ORF">WMO24_14305</name>
</gene>
<sequence>MGFSSHDIRDTNPKLVGKAFHVYGGAAHKIKALAEEMGHL</sequence>
<keyword evidence="2" id="KW-1185">Reference proteome</keyword>
<comment type="caution">
    <text evidence="1">The sequence shown here is derived from an EMBL/GenBank/DDBJ whole genome shotgun (WGS) entry which is preliminary data.</text>
</comment>
<evidence type="ECO:0000313" key="1">
    <source>
        <dbReference type="EMBL" id="MEQ2521589.1"/>
    </source>
</evidence>
<name>A0ABV1GIB0_9FIRM</name>
<evidence type="ECO:0000313" key="2">
    <source>
        <dbReference type="Proteomes" id="UP001477672"/>
    </source>
</evidence>
<proteinExistence type="predicted"/>